<evidence type="ECO:0000313" key="6">
    <source>
        <dbReference type="EMBL" id="NMO97127.1"/>
    </source>
</evidence>
<dbReference type="Pfam" id="PF04616">
    <property type="entry name" value="Glyco_hydro_43"/>
    <property type="match status" value="1"/>
</dbReference>
<dbReference type="CDD" id="cd08983">
    <property type="entry name" value="GH43_Bt3655-like"/>
    <property type="match status" value="1"/>
</dbReference>
<dbReference type="InterPro" id="IPR050727">
    <property type="entry name" value="GH43_arabinanases"/>
</dbReference>
<keyword evidence="3 5" id="KW-0378">Hydrolase</keyword>
<keyword evidence="7" id="KW-1185">Reference proteome</keyword>
<dbReference type="RefSeq" id="WP_169505919.1">
    <property type="nucleotide sequence ID" value="NZ_JABBPN010000015.1"/>
</dbReference>
<dbReference type="PANTHER" id="PTHR43301:SF3">
    <property type="entry name" value="ARABINAN ENDO-1,5-ALPHA-L-ARABINOSIDASE A-RELATED"/>
    <property type="match status" value="1"/>
</dbReference>
<dbReference type="Proteomes" id="UP000565468">
    <property type="component" value="Unassembled WGS sequence"/>
</dbReference>
<accession>A0A848M7Y0</accession>
<name>A0A848M7Y0_PAELE</name>
<evidence type="ECO:0000313" key="7">
    <source>
        <dbReference type="Proteomes" id="UP000565468"/>
    </source>
</evidence>
<proteinExistence type="inferred from homology"/>
<comment type="caution">
    <text evidence="6">The sequence shown here is derived from an EMBL/GenBank/DDBJ whole genome shotgun (WGS) entry which is preliminary data.</text>
</comment>
<dbReference type="SUPFAM" id="SSF75005">
    <property type="entry name" value="Arabinanase/levansucrase/invertase"/>
    <property type="match status" value="1"/>
</dbReference>
<dbReference type="AlphaFoldDB" id="A0A848M7Y0"/>
<evidence type="ECO:0000256" key="4">
    <source>
        <dbReference type="ARBA" id="ARBA00023295"/>
    </source>
</evidence>
<comment type="pathway">
    <text evidence="1">Glycan metabolism; L-arabinan degradation.</text>
</comment>
<protein>
    <submittedName>
        <fullName evidence="6">Glycoside hydrolase family 43 protein</fullName>
    </submittedName>
</protein>
<evidence type="ECO:0000256" key="2">
    <source>
        <dbReference type="ARBA" id="ARBA00009865"/>
    </source>
</evidence>
<keyword evidence="4 5" id="KW-0326">Glycosidase</keyword>
<comment type="similarity">
    <text evidence="2 5">Belongs to the glycosyl hydrolase 43 family.</text>
</comment>
<dbReference type="GO" id="GO:0004553">
    <property type="term" value="F:hydrolase activity, hydrolyzing O-glycosyl compounds"/>
    <property type="evidence" value="ECO:0007669"/>
    <property type="project" value="InterPro"/>
</dbReference>
<organism evidence="6 7">
    <name type="scientific">Paenibacillus lemnae</name>
    <dbReference type="NCBI Taxonomy" id="1330551"/>
    <lineage>
        <taxon>Bacteria</taxon>
        <taxon>Bacillati</taxon>
        <taxon>Bacillota</taxon>
        <taxon>Bacilli</taxon>
        <taxon>Bacillales</taxon>
        <taxon>Paenibacillaceae</taxon>
        <taxon>Paenibacillus</taxon>
    </lineage>
</organism>
<dbReference type="PANTHER" id="PTHR43301">
    <property type="entry name" value="ARABINAN ENDO-1,5-ALPHA-L-ARABINOSIDASE"/>
    <property type="match status" value="1"/>
</dbReference>
<evidence type="ECO:0000256" key="1">
    <source>
        <dbReference type="ARBA" id="ARBA00004834"/>
    </source>
</evidence>
<evidence type="ECO:0000256" key="3">
    <source>
        <dbReference type="ARBA" id="ARBA00022801"/>
    </source>
</evidence>
<gene>
    <name evidence="6" type="ORF">HII30_15285</name>
</gene>
<dbReference type="InterPro" id="IPR023296">
    <property type="entry name" value="Glyco_hydro_beta-prop_sf"/>
</dbReference>
<evidence type="ECO:0000256" key="5">
    <source>
        <dbReference type="RuleBase" id="RU361187"/>
    </source>
</evidence>
<dbReference type="InterPro" id="IPR006710">
    <property type="entry name" value="Glyco_hydro_43"/>
</dbReference>
<dbReference type="EMBL" id="JABBPN010000015">
    <property type="protein sequence ID" value="NMO97127.1"/>
    <property type="molecule type" value="Genomic_DNA"/>
</dbReference>
<sequence length="277" mass="31128">MYLLSYFKKEAEQFFLAESEDGLHWKERNGGLPQHVSGVGTGSIRDPFLLQDNSGRYHLIWTDGWGSRSIGYASSADLEHWEDERLIALMEHLPQTQNVWAPEAYYDKSCDAYRIVWSSTVGEGPRDHRIWSVTTRDFKTFSPAALFFDPGYNVIDASIMELDSEYLMFFKDERGTNEPGTDFKAIRSCSISAQPGGAVSFGHISELLTPPLTEGPTLYALTENHDSGYKWIMLADGFQDATYTVMGSRDLKQWEPVPADQVVLPTGLRHASVLALA</sequence>
<dbReference type="GO" id="GO:0005975">
    <property type="term" value="P:carbohydrate metabolic process"/>
    <property type="evidence" value="ECO:0007669"/>
    <property type="project" value="InterPro"/>
</dbReference>
<reference evidence="6 7" key="1">
    <citation type="submission" date="2020-04" db="EMBL/GenBank/DDBJ databases">
        <title>Paenibacillus algicola sp. nov., a novel marine bacterium producing alginate lyase.</title>
        <authorList>
            <person name="Huang H."/>
        </authorList>
    </citation>
    <scope>NUCLEOTIDE SEQUENCE [LARGE SCALE GENOMIC DNA]</scope>
    <source>
        <strain evidence="6 7">L7-75</strain>
    </source>
</reference>
<dbReference type="Gene3D" id="2.115.10.20">
    <property type="entry name" value="Glycosyl hydrolase domain, family 43"/>
    <property type="match status" value="1"/>
</dbReference>